<dbReference type="Proteomes" id="UP000031488">
    <property type="component" value="Unassembled WGS sequence"/>
</dbReference>
<dbReference type="EMBL" id="JTJZ01000015">
    <property type="protein sequence ID" value="KHS53537.1"/>
    <property type="molecule type" value="Genomic_DNA"/>
</dbReference>
<dbReference type="RefSeq" id="WP_082018811.1">
    <property type="nucleotide sequence ID" value="NZ_JTJZ01000015.1"/>
</dbReference>
<dbReference type="InterPro" id="IPR050382">
    <property type="entry name" value="MFS_Na/Anion_cotransporter"/>
</dbReference>
<dbReference type="InterPro" id="IPR020846">
    <property type="entry name" value="MFS_dom"/>
</dbReference>
<dbReference type="Gene3D" id="1.20.1250.20">
    <property type="entry name" value="MFS general substrate transporter like domains"/>
    <property type="match status" value="2"/>
</dbReference>
<reference evidence="7 8" key="1">
    <citation type="submission" date="2014-11" db="EMBL/GenBank/DDBJ databases">
        <title>Draft Genome Sequence of Brevibacterium linens AE038-8.</title>
        <authorList>
            <person name="Maizel D."/>
            <person name="Utturkar S.M."/>
            <person name="Brown S.D."/>
            <person name="Ferrero M."/>
            <person name="Rosen B.P."/>
        </authorList>
    </citation>
    <scope>NUCLEOTIDE SEQUENCE [LARGE SCALE GENOMIC DNA]</scope>
    <source>
        <strain evidence="7 8">AE038-8</strain>
    </source>
</reference>
<evidence type="ECO:0000259" key="6">
    <source>
        <dbReference type="PROSITE" id="PS50850"/>
    </source>
</evidence>
<dbReference type="GO" id="GO:0005886">
    <property type="term" value="C:plasma membrane"/>
    <property type="evidence" value="ECO:0007669"/>
    <property type="project" value="UniProtKB-SubCell"/>
</dbReference>
<dbReference type="InterPro" id="IPR011701">
    <property type="entry name" value="MFS"/>
</dbReference>
<dbReference type="PANTHER" id="PTHR11662">
    <property type="entry name" value="SOLUTE CARRIER FAMILY 17"/>
    <property type="match status" value="1"/>
</dbReference>
<dbReference type="PANTHER" id="PTHR11662:SF450">
    <property type="entry name" value="BLR1003 PROTEIN"/>
    <property type="match status" value="1"/>
</dbReference>
<evidence type="ECO:0000256" key="1">
    <source>
        <dbReference type="ARBA" id="ARBA00004651"/>
    </source>
</evidence>
<feature type="transmembrane region" description="Helical" evidence="5">
    <location>
        <begin position="343"/>
        <end position="366"/>
    </location>
</feature>
<feature type="transmembrane region" description="Helical" evidence="5">
    <location>
        <begin position="210"/>
        <end position="235"/>
    </location>
</feature>
<feature type="transmembrane region" description="Helical" evidence="5">
    <location>
        <begin position="155"/>
        <end position="172"/>
    </location>
</feature>
<keyword evidence="3 5" id="KW-1133">Transmembrane helix</keyword>
<feature type="transmembrane region" description="Helical" evidence="5">
    <location>
        <begin position="280"/>
        <end position="303"/>
    </location>
</feature>
<dbReference type="Pfam" id="PF07690">
    <property type="entry name" value="MFS_1"/>
    <property type="match status" value="1"/>
</dbReference>
<evidence type="ECO:0000256" key="4">
    <source>
        <dbReference type="ARBA" id="ARBA00023136"/>
    </source>
</evidence>
<dbReference type="GO" id="GO:0022857">
    <property type="term" value="F:transmembrane transporter activity"/>
    <property type="evidence" value="ECO:0007669"/>
    <property type="project" value="InterPro"/>
</dbReference>
<keyword evidence="4 5" id="KW-0472">Membrane</keyword>
<feature type="transmembrane region" description="Helical" evidence="5">
    <location>
        <begin position="67"/>
        <end position="90"/>
    </location>
</feature>
<evidence type="ECO:0000313" key="7">
    <source>
        <dbReference type="EMBL" id="KHS53537.1"/>
    </source>
</evidence>
<protein>
    <submittedName>
        <fullName evidence="7">Major facilitator superfamily MFS_1</fullName>
    </submittedName>
</protein>
<organism evidence="7 8">
    <name type="scientific">Brevibacterium linens</name>
    <dbReference type="NCBI Taxonomy" id="1703"/>
    <lineage>
        <taxon>Bacteria</taxon>
        <taxon>Bacillati</taxon>
        <taxon>Actinomycetota</taxon>
        <taxon>Actinomycetes</taxon>
        <taxon>Micrococcales</taxon>
        <taxon>Brevibacteriaceae</taxon>
        <taxon>Brevibacterium</taxon>
    </lineage>
</organism>
<dbReference type="PATRIC" id="fig|1703.6.peg.911"/>
<gene>
    <name evidence="7" type="ORF">AE0388_1025</name>
</gene>
<evidence type="ECO:0000256" key="5">
    <source>
        <dbReference type="SAM" id="Phobius"/>
    </source>
</evidence>
<comment type="subcellular location">
    <subcellularLocation>
        <location evidence="1">Cell membrane</location>
        <topology evidence="1">Multi-pass membrane protein</topology>
    </subcellularLocation>
</comment>
<evidence type="ECO:0000313" key="8">
    <source>
        <dbReference type="Proteomes" id="UP000031488"/>
    </source>
</evidence>
<dbReference type="PROSITE" id="PS50850">
    <property type="entry name" value="MFS"/>
    <property type="match status" value="1"/>
</dbReference>
<comment type="caution">
    <text evidence="7">The sequence shown here is derived from an EMBL/GenBank/DDBJ whole genome shotgun (WGS) entry which is preliminary data.</text>
</comment>
<keyword evidence="2 5" id="KW-0812">Transmembrane</keyword>
<evidence type="ECO:0000256" key="3">
    <source>
        <dbReference type="ARBA" id="ARBA00022989"/>
    </source>
</evidence>
<dbReference type="InterPro" id="IPR036259">
    <property type="entry name" value="MFS_trans_sf"/>
</dbReference>
<dbReference type="OrthoDB" id="4474610at2"/>
<evidence type="ECO:0000256" key="2">
    <source>
        <dbReference type="ARBA" id="ARBA00022692"/>
    </source>
</evidence>
<feature type="transmembrane region" description="Helical" evidence="5">
    <location>
        <begin position="309"/>
        <end position="331"/>
    </location>
</feature>
<feature type="transmembrane region" description="Helical" evidence="5">
    <location>
        <begin position="378"/>
        <end position="398"/>
    </location>
</feature>
<accession>A0A0B9AW22</accession>
<sequence>MTALLVVLYIINYGDKAAFGIIAQSLKDELSMSAAQIGLVGSLFFFAFTVGGFFAGALNKWLSLRTVLFVLAIVWAFAMLPLVFAASVGVLMVSRFVLGLAEGPSSALIHTAAYSWHEPGKRGFPSALLSGAASVSKIALAPLLAWIAYSFGWRSALIFMSVIGIVWCFIWLRTWQVGPYVPGKSTSENAGSQAEEPRVPWRRILLTRTFISLTLLVASLYALVTVVLTWLPSYFEVGLGYSRLNSGVLLAAPSLAGLIGMVSGTLLSDRLSAKGWPTRAVRIVFPALCAFIGGAVLFIVPIITTPLAAVIVISIGYGIGAVVLPLANAAVSQICPPAQTAGTLGVFLALMAIGGLVGPYVTGLIVDAASDPGLGYATAFRIMGIVSGVCAVLAIVLADPDRDKQLVRGKASA</sequence>
<dbReference type="AlphaFoldDB" id="A0A0B9AW22"/>
<feature type="transmembrane region" description="Helical" evidence="5">
    <location>
        <begin position="36"/>
        <end position="55"/>
    </location>
</feature>
<feature type="transmembrane region" description="Helical" evidence="5">
    <location>
        <begin position="247"/>
        <end position="268"/>
    </location>
</feature>
<proteinExistence type="predicted"/>
<name>A0A0B9AW22_BRELN</name>
<keyword evidence="8" id="KW-1185">Reference proteome</keyword>
<dbReference type="SUPFAM" id="SSF103473">
    <property type="entry name" value="MFS general substrate transporter"/>
    <property type="match status" value="1"/>
</dbReference>
<feature type="domain" description="Major facilitator superfamily (MFS) profile" evidence="6">
    <location>
        <begin position="1"/>
        <end position="402"/>
    </location>
</feature>